<sequence length="88" mass="9145">MSAKTKQDAAAGRTGDTSGEGRRINLPLLGEVKVPPPRQLAYLGSIATLTALEVIEWPIGLALAAGHILVSDSRNRVAKGVGEALEEA</sequence>
<feature type="region of interest" description="Disordered" evidence="1">
    <location>
        <begin position="1"/>
        <end position="23"/>
    </location>
</feature>
<dbReference type="AlphaFoldDB" id="A0A8H9MB41"/>
<gene>
    <name evidence="2" type="ORF">GCM10017566_01430</name>
</gene>
<dbReference type="EMBL" id="BNAV01000001">
    <property type="protein sequence ID" value="GHF32568.1"/>
    <property type="molecule type" value="Genomic_DNA"/>
</dbReference>
<proteinExistence type="predicted"/>
<dbReference type="Proteomes" id="UP000658656">
    <property type="component" value="Unassembled WGS sequence"/>
</dbReference>
<reference evidence="2" key="2">
    <citation type="submission" date="2020-09" db="EMBL/GenBank/DDBJ databases">
        <authorList>
            <person name="Sun Q."/>
            <person name="Zhou Y."/>
        </authorList>
    </citation>
    <scope>NUCLEOTIDE SEQUENCE</scope>
    <source>
        <strain evidence="2">CGMCC 4.7679</strain>
    </source>
</reference>
<evidence type="ECO:0000313" key="3">
    <source>
        <dbReference type="Proteomes" id="UP000658656"/>
    </source>
</evidence>
<dbReference type="OrthoDB" id="3831210at2"/>
<keyword evidence="3" id="KW-1185">Reference proteome</keyword>
<protein>
    <submittedName>
        <fullName evidence="2">Uncharacterized protein</fullName>
    </submittedName>
</protein>
<comment type="caution">
    <text evidence="2">The sequence shown here is derived from an EMBL/GenBank/DDBJ whole genome shotgun (WGS) entry which is preliminary data.</text>
</comment>
<accession>A0A8H9MB41</accession>
<evidence type="ECO:0000313" key="2">
    <source>
        <dbReference type="EMBL" id="GHF32568.1"/>
    </source>
</evidence>
<organism evidence="2 3">
    <name type="scientific">Amycolatopsis bartoniae</name>
    <dbReference type="NCBI Taxonomy" id="941986"/>
    <lineage>
        <taxon>Bacteria</taxon>
        <taxon>Bacillati</taxon>
        <taxon>Actinomycetota</taxon>
        <taxon>Actinomycetes</taxon>
        <taxon>Pseudonocardiales</taxon>
        <taxon>Pseudonocardiaceae</taxon>
        <taxon>Amycolatopsis</taxon>
    </lineage>
</organism>
<dbReference type="RefSeq" id="WP_145938055.1">
    <property type="nucleotide sequence ID" value="NZ_BNAV01000001.1"/>
</dbReference>
<reference evidence="2" key="1">
    <citation type="journal article" date="2014" name="Int. J. Syst. Evol. Microbiol.">
        <title>Complete genome sequence of Corynebacterium casei LMG S-19264T (=DSM 44701T), isolated from a smear-ripened cheese.</title>
        <authorList>
            <consortium name="US DOE Joint Genome Institute (JGI-PGF)"/>
            <person name="Walter F."/>
            <person name="Albersmeier A."/>
            <person name="Kalinowski J."/>
            <person name="Ruckert C."/>
        </authorList>
    </citation>
    <scope>NUCLEOTIDE SEQUENCE</scope>
    <source>
        <strain evidence="2">CGMCC 4.7679</strain>
    </source>
</reference>
<name>A0A8H9MB41_9PSEU</name>
<evidence type="ECO:0000256" key="1">
    <source>
        <dbReference type="SAM" id="MobiDB-lite"/>
    </source>
</evidence>